<dbReference type="OrthoDB" id="9768177at2"/>
<dbReference type="InterPro" id="IPR023996">
    <property type="entry name" value="TonB-dep_OMP_SusC/RagA"/>
</dbReference>
<organism evidence="9 10">
    <name type="scientific">Pedobacter westerhofensis</name>
    <dbReference type="NCBI Taxonomy" id="425512"/>
    <lineage>
        <taxon>Bacteria</taxon>
        <taxon>Pseudomonadati</taxon>
        <taxon>Bacteroidota</taxon>
        <taxon>Sphingobacteriia</taxon>
        <taxon>Sphingobacteriales</taxon>
        <taxon>Sphingobacteriaceae</taxon>
        <taxon>Pedobacter</taxon>
    </lineage>
</organism>
<comment type="subcellular location">
    <subcellularLocation>
        <location evidence="1 7">Cell outer membrane</location>
        <topology evidence="1 7">Multi-pass membrane protein</topology>
    </subcellularLocation>
</comment>
<gene>
    <name evidence="9" type="ORF">SAMN06265348_104123</name>
</gene>
<keyword evidence="5 7" id="KW-0472">Membrane</keyword>
<dbReference type="Pfam" id="PF13715">
    <property type="entry name" value="CarbopepD_reg_2"/>
    <property type="match status" value="1"/>
</dbReference>
<dbReference type="InterPro" id="IPR036942">
    <property type="entry name" value="Beta-barrel_TonB_sf"/>
</dbReference>
<dbReference type="SUPFAM" id="SSF49464">
    <property type="entry name" value="Carboxypeptidase regulatory domain-like"/>
    <property type="match status" value="1"/>
</dbReference>
<dbReference type="AlphaFoldDB" id="A0A521CSL2"/>
<keyword evidence="10" id="KW-1185">Reference proteome</keyword>
<evidence type="ECO:0000256" key="5">
    <source>
        <dbReference type="ARBA" id="ARBA00023136"/>
    </source>
</evidence>
<evidence type="ECO:0000256" key="6">
    <source>
        <dbReference type="ARBA" id="ARBA00023237"/>
    </source>
</evidence>
<evidence type="ECO:0000256" key="7">
    <source>
        <dbReference type="PROSITE-ProRule" id="PRU01360"/>
    </source>
</evidence>
<accession>A0A521CSL2</accession>
<name>A0A521CSL2_9SPHI</name>
<keyword evidence="6 7" id="KW-0998">Cell outer membrane</keyword>
<keyword evidence="4 7" id="KW-0812">Transmembrane</keyword>
<dbReference type="Gene3D" id="2.60.40.1120">
    <property type="entry name" value="Carboxypeptidase-like, regulatory domain"/>
    <property type="match status" value="1"/>
</dbReference>
<proteinExistence type="inferred from homology"/>
<dbReference type="NCBIfam" id="TIGR04056">
    <property type="entry name" value="OMP_RagA_SusC"/>
    <property type="match status" value="1"/>
</dbReference>
<dbReference type="NCBIfam" id="TIGR04057">
    <property type="entry name" value="SusC_RagA_signa"/>
    <property type="match status" value="1"/>
</dbReference>
<evidence type="ECO:0000313" key="10">
    <source>
        <dbReference type="Proteomes" id="UP000320300"/>
    </source>
</evidence>
<evidence type="ECO:0000259" key="8">
    <source>
        <dbReference type="Pfam" id="PF07715"/>
    </source>
</evidence>
<dbReference type="GO" id="GO:0009279">
    <property type="term" value="C:cell outer membrane"/>
    <property type="evidence" value="ECO:0007669"/>
    <property type="project" value="UniProtKB-SubCell"/>
</dbReference>
<comment type="similarity">
    <text evidence="7">Belongs to the TonB-dependent receptor family.</text>
</comment>
<keyword evidence="2 7" id="KW-0813">Transport</keyword>
<dbReference type="InterPro" id="IPR039426">
    <property type="entry name" value="TonB-dep_rcpt-like"/>
</dbReference>
<dbReference type="EMBL" id="FXTN01000004">
    <property type="protein sequence ID" value="SMO61721.1"/>
    <property type="molecule type" value="Genomic_DNA"/>
</dbReference>
<reference evidence="9 10" key="1">
    <citation type="submission" date="2017-05" db="EMBL/GenBank/DDBJ databases">
        <authorList>
            <person name="Varghese N."/>
            <person name="Submissions S."/>
        </authorList>
    </citation>
    <scope>NUCLEOTIDE SEQUENCE [LARGE SCALE GENOMIC DNA]</scope>
    <source>
        <strain evidence="9 10">DSM 19036</strain>
    </source>
</reference>
<sequence length="1078" mass="117909">MKAENSLMGLLCPNFRTHMGLITLVILMLNCCADRQAFAQSGLHIWGTVYSGADGQPLKGATVKTANSPLAVLTDENGAFSITSAVHQGNLLISYVGFNKTQIAFGITNRGPFKISLQPNTDMLNEVTVSTGFQTLPKERATGSFSIIDSALFNRSVSADVISRLKGVSSGLLFGNATATNTLGIAIRGKSTIWANSQPLVILDNFPYEGDLNNINPNDVENVTILKDAAAASIWGTRAGNGVIVISTKRGRYNQPMQLSFNSNVNIGQKPDLFYERKISSADFISAEKFLFDKGKYNSAIADGLTALTPAVEVLVKAKAGTLNQAQTEEQLAALAKHDVRNDLLKYFYRESVSQQYSLSIKGGSAQQQVYVSGGYNKNLGQAIGNSYDRISLNANNTYSLINHKLEINTGIVFAKSTTLNNAVSPAFGNGAIYPYAVLADVNGNALPIAKYRSGFPGTKANPNLLNWSYKPLDELEYADNSVNLVDYQVSIGIKYRIIPGLNTDLKYRYGKGDTETRNRYSQQTYYTRNLINSYIQINAATGTLTRPVPLGDILNMTNGNYQSQNLRGQLNFDRNWHERHQLNVLAGAEVGELNTASNRYNLYGYDTLRETSLPVDFYNSYPNYITGSSAVIPSGLGRGSLTNRTISFFGNGAYTFLNRYTLSASARSDGSNLFGVKTNQKWAPLWSVGSGWAISKEAFYHSSLLPLLKLRATYGYNGNIDKSITAYLTTRLTSTNRYGALYSSVLNPPNPDLTWERIGQMNLAADFGFKNNRVSGSIEYYRKNGNDLIGDALLAPTSGYASFRGNTASMKGKGFDLTLQALVLNGTFGWNVMGLFSYTKSWITDYKVMPVGNADYISGSVPKVGRDMSGIYAYKWAGLDGQTGDPQGYLNGLVSKDYAKMVAGTNISDLEYKGPASPPVFGSLLNSFAYKGFALSVNLIYKLGYKFRRESVSYSSLYSGTSGTGHIDFAQRWQKPGDELKTYVPSMVYPANASRDNFYLQSAALIEKGDHVRLQDVQLSYSLSKKQMPVLPVRNIQLYGNLSNLGVIWRANHKGLDPDAASYPLPISTALGIKIDL</sequence>
<protein>
    <submittedName>
        <fullName evidence="9">TonB-linked outer membrane protein, SusC/RagA family</fullName>
    </submittedName>
</protein>
<evidence type="ECO:0000256" key="1">
    <source>
        <dbReference type="ARBA" id="ARBA00004571"/>
    </source>
</evidence>
<dbReference type="InterPro" id="IPR023997">
    <property type="entry name" value="TonB-dep_OMP_SusC/RagA_CS"/>
</dbReference>
<dbReference type="InterPro" id="IPR008969">
    <property type="entry name" value="CarboxyPept-like_regulatory"/>
</dbReference>
<evidence type="ECO:0000256" key="2">
    <source>
        <dbReference type="ARBA" id="ARBA00022448"/>
    </source>
</evidence>
<keyword evidence="3 7" id="KW-1134">Transmembrane beta strand</keyword>
<evidence type="ECO:0000313" key="9">
    <source>
        <dbReference type="EMBL" id="SMO61721.1"/>
    </source>
</evidence>
<dbReference type="Gene3D" id="2.40.170.20">
    <property type="entry name" value="TonB-dependent receptor, beta-barrel domain"/>
    <property type="match status" value="1"/>
</dbReference>
<feature type="domain" description="TonB-dependent receptor plug" evidence="8">
    <location>
        <begin position="138"/>
        <end position="243"/>
    </location>
</feature>
<dbReference type="Gene3D" id="2.170.130.10">
    <property type="entry name" value="TonB-dependent receptor, plug domain"/>
    <property type="match status" value="1"/>
</dbReference>
<dbReference type="InterPro" id="IPR037066">
    <property type="entry name" value="Plug_dom_sf"/>
</dbReference>
<dbReference type="InterPro" id="IPR012910">
    <property type="entry name" value="Plug_dom"/>
</dbReference>
<dbReference type="Pfam" id="PF07715">
    <property type="entry name" value="Plug"/>
    <property type="match status" value="1"/>
</dbReference>
<dbReference type="PROSITE" id="PS52016">
    <property type="entry name" value="TONB_DEPENDENT_REC_3"/>
    <property type="match status" value="1"/>
</dbReference>
<evidence type="ECO:0000256" key="3">
    <source>
        <dbReference type="ARBA" id="ARBA00022452"/>
    </source>
</evidence>
<evidence type="ECO:0000256" key="4">
    <source>
        <dbReference type="ARBA" id="ARBA00022692"/>
    </source>
</evidence>
<dbReference type="SUPFAM" id="SSF56935">
    <property type="entry name" value="Porins"/>
    <property type="match status" value="1"/>
</dbReference>
<dbReference type="Proteomes" id="UP000320300">
    <property type="component" value="Unassembled WGS sequence"/>
</dbReference>